<comment type="catalytic activity">
    <reaction evidence="6">
        <text>(2R)-O-phospho-3-sulfolactate + H2O = (2R)-3-sulfolactate + phosphate</text>
        <dbReference type="Rhea" id="RHEA:23416"/>
        <dbReference type="ChEBI" id="CHEBI:15377"/>
        <dbReference type="ChEBI" id="CHEBI:15597"/>
        <dbReference type="ChEBI" id="CHEBI:43474"/>
        <dbReference type="ChEBI" id="CHEBI:58738"/>
        <dbReference type="EC" id="3.1.3.71"/>
    </reaction>
</comment>
<gene>
    <name evidence="7" type="ORF">METZ01_LOCUS431410</name>
</gene>
<protein>
    <recommendedName>
        <fullName evidence="3">2-phosphosulfolactate phosphatase</fullName>
        <ecNumber evidence="3">3.1.3.71</ecNumber>
    </recommendedName>
</protein>
<feature type="non-terminal residue" evidence="7">
    <location>
        <position position="231"/>
    </location>
</feature>
<keyword evidence="5" id="KW-0460">Magnesium</keyword>
<dbReference type="EMBL" id="UINC01173127">
    <property type="protein sequence ID" value="SVD78556.1"/>
    <property type="molecule type" value="Genomic_DNA"/>
</dbReference>
<dbReference type="PANTHER" id="PTHR37311:SF1">
    <property type="entry name" value="2-PHOSPHOSULFOLACTATE PHOSPHATASE-RELATED"/>
    <property type="match status" value="1"/>
</dbReference>
<dbReference type="InterPro" id="IPR005238">
    <property type="entry name" value="ComB-like"/>
</dbReference>
<keyword evidence="4" id="KW-0378">Hydrolase</keyword>
<evidence type="ECO:0000256" key="3">
    <source>
        <dbReference type="ARBA" id="ARBA00012953"/>
    </source>
</evidence>
<dbReference type="SUPFAM" id="SSF142823">
    <property type="entry name" value="ComB-like"/>
    <property type="match status" value="1"/>
</dbReference>
<dbReference type="Gene3D" id="3.90.1560.10">
    <property type="entry name" value="ComB-like"/>
    <property type="match status" value="1"/>
</dbReference>
<dbReference type="Pfam" id="PF04029">
    <property type="entry name" value="2-ph_phosp"/>
    <property type="match status" value="1"/>
</dbReference>
<dbReference type="EC" id="3.1.3.71" evidence="3"/>
<dbReference type="GO" id="GO:0000287">
    <property type="term" value="F:magnesium ion binding"/>
    <property type="evidence" value="ECO:0007669"/>
    <property type="project" value="InterPro"/>
</dbReference>
<name>A0A382Y5H1_9ZZZZ</name>
<dbReference type="GO" id="GO:0050545">
    <property type="term" value="F:sulfopyruvate decarboxylase activity"/>
    <property type="evidence" value="ECO:0007669"/>
    <property type="project" value="TreeGrafter"/>
</dbReference>
<dbReference type="InterPro" id="IPR036702">
    <property type="entry name" value="ComB-like_sf"/>
</dbReference>
<dbReference type="PANTHER" id="PTHR37311">
    <property type="entry name" value="2-PHOSPHOSULFOLACTATE PHOSPHATASE-RELATED"/>
    <property type="match status" value="1"/>
</dbReference>
<comment type="similarity">
    <text evidence="2">Belongs to the ComB family.</text>
</comment>
<dbReference type="AlphaFoldDB" id="A0A382Y5H1"/>
<proteinExistence type="inferred from homology"/>
<evidence type="ECO:0000256" key="5">
    <source>
        <dbReference type="ARBA" id="ARBA00022842"/>
    </source>
</evidence>
<evidence type="ECO:0000256" key="6">
    <source>
        <dbReference type="ARBA" id="ARBA00033711"/>
    </source>
</evidence>
<evidence type="ECO:0000313" key="7">
    <source>
        <dbReference type="EMBL" id="SVD78556.1"/>
    </source>
</evidence>
<evidence type="ECO:0000256" key="2">
    <source>
        <dbReference type="ARBA" id="ARBA00009997"/>
    </source>
</evidence>
<accession>A0A382Y5H1</accession>
<organism evidence="7">
    <name type="scientific">marine metagenome</name>
    <dbReference type="NCBI Taxonomy" id="408172"/>
    <lineage>
        <taxon>unclassified sequences</taxon>
        <taxon>metagenomes</taxon>
        <taxon>ecological metagenomes</taxon>
    </lineage>
</organism>
<comment type="cofactor">
    <cofactor evidence="1">
        <name>Mg(2+)</name>
        <dbReference type="ChEBI" id="CHEBI:18420"/>
    </cofactor>
</comment>
<evidence type="ECO:0000256" key="1">
    <source>
        <dbReference type="ARBA" id="ARBA00001946"/>
    </source>
</evidence>
<evidence type="ECO:0000256" key="4">
    <source>
        <dbReference type="ARBA" id="ARBA00022801"/>
    </source>
</evidence>
<reference evidence="7" key="1">
    <citation type="submission" date="2018-05" db="EMBL/GenBank/DDBJ databases">
        <authorList>
            <person name="Lanie J.A."/>
            <person name="Ng W.-L."/>
            <person name="Kazmierczak K.M."/>
            <person name="Andrzejewski T.M."/>
            <person name="Davidsen T.M."/>
            <person name="Wayne K.J."/>
            <person name="Tettelin H."/>
            <person name="Glass J.I."/>
            <person name="Rusch D."/>
            <person name="Podicherti R."/>
            <person name="Tsui H.-C.T."/>
            <person name="Winkler M.E."/>
        </authorList>
    </citation>
    <scope>NUCLEOTIDE SEQUENCE</scope>
</reference>
<dbReference type="GO" id="GO:0050532">
    <property type="term" value="F:2-phosphosulfolactate phosphatase activity"/>
    <property type="evidence" value="ECO:0007669"/>
    <property type="project" value="UniProtKB-EC"/>
</dbReference>
<sequence>MSFPKLDVLLSPVEFESLPGRDLSATCCVVFDVLRATSTMTVALANGATGILPCGTVDEAVAARAANPNLLLAGERGGLRITAEISGSVGFDLGNSPREMIAEAVSGRQLAMTTTNGTRALKACAGARRVWLGCFLNLSALGQAIRDCRPEQLLLVCAGTGDDSALEDVLGAGAICDFLWNDLGQAASDAARLARDHYCNSRDQLLEIASQAANARRLLGIAGLAKDVPFC</sequence>